<keyword evidence="3" id="KW-1185">Reference proteome</keyword>
<dbReference type="RefSeq" id="WP_189167952.1">
    <property type="nucleotide sequence ID" value="NZ_BMQB01000001.1"/>
</dbReference>
<keyword evidence="1" id="KW-1133">Transmembrane helix</keyword>
<name>A0A8J3AYY2_9ACTN</name>
<evidence type="ECO:0000313" key="2">
    <source>
        <dbReference type="EMBL" id="GGJ74460.1"/>
    </source>
</evidence>
<feature type="transmembrane region" description="Helical" evidence="1">
    <location>
        <begin position="79"/>
        <end position="101"/>
    </location>
</feature>
<evidence type="ECO:0000256" key="1">
    <source>
        <dbReference type="SAM" id="Phobius"/>
    </source>
</evidence>
<feature type="transmembrane region" description="Helical" evidence="1">
    <location>
        <begin position="121"/>
        <end position="140"/>
    </location>
</feature>
<reference evidence="2" key="1">
    <citation type="journal article" date="2014" name="Int. J. Syst. Evol. Microbiol.">
        <title>Complete genome sequence of Corynebacterium casei LMG S-19264T (=DSM 44701T), isolated from a smear-ripened cheese.</title>
        <authorList>
            <consortium name="US DOE Joint Genome Institute (JGI-PGF)"/>
            <person name="Walter F."/>
            <person name="Albersmeier A."/>
            <person name="Kalinowski J."/>
            <person name="Ruckert C."/>
        </authorList>
    </citation>
    <scope>NUCLEOTIDE SEQUENCE</scope>
    <source>
        <strain evidence="2">JCM 3090</strain>
    </source>
</reference>
<comment type="caution">
    <text evidence="2">The sequence shown here is derived from an EMBL/GenBank/DDBJ whole genome shotgun (WGS) entry which is preliminary data.</text>
</comment>
<proteinExistence type="predicted"/>
<protein>
    <submittedName>
        <fullName evidence="2">ABC transporter permease</fullName>
    </submittedName>
</protein>
<gene>
    <name evidence="2" type="ORF">GCM10010123_00540</name>
</gene>
<organism evidence="2 3">
    <name type="scientific">Pilimelia anulata</name>
    <dbReference type="NCBI Taxonomy" id="53371"/>
    <lineage>
        <taxon>Bacteria</taxon>
        <taxon>Bacillati</taxon>
        <taxon>Actinomycetota</taxon>
        <taxon>Actinomycetes</taxon>
        <taxon>Micromonosporales</taxon>
        <taxon>Micromonosporaceae</taxon>
        <taxon>Pilimelia</taxon>
    </lineage>
</organism>
<feature type="transmembrane region" description="Helical" evidence="1">
    <location>
        <begin position="12"/>
        <end position="30"/>
    </location>
</feature>
<dbReference type="EMBL" id="BMQB01000001">
    <property type="protein sequence ID" value="GGJ74460.1"/>
    <property type="molecule type" value="Genomic_DNA"/>
</dbReference>
<dbReference type="PIRSF" id="PIRSF037394">
    <property type="entry name" value="ABC_thiamine-permease_YkoE_prd"/>
    <property type="match status" value="1"/>
</dbReference>
<feature type="transmembrane region" description="Helical" evidence="1">
    <location>
        <begin position="152"/>
        <end position="173"/>
    </location>
</feature>
<reference evidence="2" key="2">
    <citation type="submission" date="2020-09" db="EMBL/GenBank/DDBJ databases">
        <authorList>
            <person name="Sun Q."/>
            <person name="Ohkuma M."/>
        </authorList>
    </citation>
    <scope>NUCLEOTIDE SEQUENCE</scope>
    <source>
        <strain evidence="2">JCM 3090</strain>
    </source>
</reference>
<keyword evidence="1" id="KW-0812">Transmembrane</keyword>
<evidence type="ECO:0000313" key="3">
    <source>
        <dbReference type="Proteomes" id="UP000649739"/>
    </source>
</evidence>
<dbReference type="Proteomes" id="UP000649739">
    <property type="component" value="Unassembled WGS sequence"/>
</dbReference>
<feature type="transmembrane region" description="Helical" evidence="1">
    <location>
        <begin position="50"/>
        <end position="67"/>
    </location>
</feature>
<dbReference type="AlphaFoldDB" id="A0A8J3AYY2"/>
<accession>A0A8J3AYY2</accession>
<keyword evidence="1" id="KW-0472">Membrane</keyword>
<dbReference type="InterPro" id="IPR017195">
    <property type="entry name" value="ABC_thiamin-permease_prd"/>
</dbReference>
<dbReference type="Pfam" id="PF09819">
    <property type="entry name" value="ABC_cobalt"/>
    <property type="match status" value="1"/>
</dbReference>
<sequence length="195" mass="20121">MERSNRRWRTVDVLVASVLGVAFGVIFWAWNLLWNGPAAAVFAGFKPAAGLIYGVWLVPAVVGPLVLRKPGAAVYCELLAAIVSALLGSPWGLVTVVYGLFQGLAGEFAFAATAYRAWRLPVAIVAGALAGAAAALVDLVQFYAAWGGAWQVAYAAMVVASAAAVAGVGGWYLTRALAGTGVLDAFPSGRARPAV</sequence>